<dbReference type="AlphaFoldDB" id="A0A7K3M1T6"/>
<keyword evidence="3" id="KW-1185">Reference proteome</keyword>
<name>A0A7K3M1T6_9ACTN</name>
<sequence length="249" mass="25758">MRRLTTTPPARMLGHASQATPILRGLLAAIVALLLPIGLATSASADAFRFWGYYQWTDGEWAFAPTGPADTVPEEGAIEGWRFAVGGESATRFPRTGDVFDDICGAATASDGEKRVAVVLDYGTVEDAPDGEEPPEPRGDCAVVPEDASGADVLTAVAQVRLDEGLTCGIDGYPTSECGNAVDEAAPSGDEEHVTLVLPSAADTDTGGDAGDTDADEDDNQLLLLIAGVAAVVLVGVAAFVRARRSRGQ</sequence>
<comment type="caution">
    <text evidence="2">The sequence shown here is derived from an EMBL/GenBank/DDBJ whole genome shotgun (WGS) entry which is preliminary data.</text>
</comment>
<organism evidence="2 3">
    <name type="scientific">Phytoactinopolyspora mesophila</name>
    <dbReference type="NCBI Taxonomy" id="2650750"/>
    <lineage>
        <taxon>Bacteria</taxon>
        <taxon>Bacillati</taxon>
        <taxon>Actinomycetota</taxon>
        <taxon>Actinomycetes</taxon>
        <taxon>Jiangellales</taxon>
        <taxon>Jiangellaceae</taxon>
        <taxon>Phytoactinopolyspora</taxon>
    </lineage>
</organism>
<gene>
    <name evidence="2" type="ORF">F7O44_09285</name>
</gene>
<dbReference type="RefSeq" id="WP_162449919.1">
    <property type="nucleotide sequence ID" value="NZ_WLZY01000002.1"/>
</dbReference>
<keyword evidence="1" id="KW-1133">Transmembrane helix</keyword>
<proteinExistence type="predicted"/>
<dbReference type="Proteomes" id="UP000460435">
    <property type="component" value="Unassembled WGS sequence"/>
</dbReference>
<dbReference type="InterPro" id="IPR047703">
    <property type="entry name" value="SCO2322-like"/>
</dbReference>
<protein>
    <submittedName>
        <fullName evidence="2">Uncharacterized protein</fullName>
    </submittedName>
</protein>
<reference evidence="2 3" key="1">
    <citation type="submission" date="2019-11" db="EMBL/GenBank/DDBJ databases">
        <authorList>
            <person name="Li X.-J."/>
            <person name="Feng X.-M."/>
        </authorList>
    </citation>
    <scope>NUCLEOTIDE SEQUENCE [LARGE SCALE GENOMIC DNA]</scope>
    <source>
        <strain evidence="2 3">XMNu-373</strain>
    </source>
</reference>
<feature type="transmembrane region" description="Helical" evidence="1">
    <location>
        <begin position="222"/>
        <end position="241"/>
    </location>
</feature>
<evidence type="ECO:0000256" key="1">
    <source>
        <dbReference type="SAM" id="Phobius"/>
    </source>
</evidence>
<dbReference type="EMBL" id="WLZY01000002">
    <property type="protein sequence ID" value="NDL57261.1"/>
    <property type="molecule type" value="Genomic_DNA"/>
</dbReference>
<evidence type="ECO:0000313" key="2">
    <source>
        <dbReference type="EMBL" id="NDL57261.1"/>
    </source>
</evidence>
<keyword evidence="1" id="KW-0812">Transmembrane</keyword>
<keyword evidence="1" id="KW-0472">Membrane</keyword>
<accession>A0A7K3M1T6</accession>
<dbReference type="NCBIfam" id="NF040672">
    <property type="entry name" value="SCO2322_fam"/>
    <property type="match status" value="1"/>
</dbReference>
<evidence type="ECO:0000313" key="3">
    <source>
        <dbReference type="Proteomes" id="UP000460435"/>
    </source>
</evidence>